<gene>
    <name evidence="1" type="ORF">DAT39_021479</name>
</gene>
<evidence type="ECO:0000313" key="1">
    <source>
        <dbReference type="EMBL" id="KAF5888823.1"/>
    </source>
</evidence>
<keyword evidence="2" id="KW-1185">Reference proteome</keyword>
<dbReference type="EMBL" id="QNUK01000914">
    <property type="protein sequence ID" value="KAF5888823.1"/>
    <property type="molecule type" value="Genomic_DNA"/>
</dbReference>
<evidence type="ECO:0000313" key="2">
    <source>
        <dbReference type="Proteomes" id="UP000727407"/>
    </source>
</evidence>
<dbReference type="AlphaFoldDB" id="A0A8J4TEQ6"/>
<sequence>NRLLQAQQLVDYLRSLTHEPWLYLQIKFDHPIWWRCLITGATHLSVSPVQIPPKFTSILVEITCTTCTPQPSGRTSTS</sequence>
<protein>
    <submittedName>
        <fullName evidence="1">Uncharacterized protein</fullName>
    </submittedName>
</protein>
<feature type="non-terminal residue" evidence="1">
    <location>
        <position position="1"/>
    </location>
</feature>
<dbReference type="Proteomes" id="UP000727407">
    <property type="component" value="Unassembled WGS sequence"/>
</dbReference>
<comment type="caution">
    <text evidence="1">The sequence shown here is derived from an EMBL/GenBank/DDBJ whole genome shotgun (WGS) entry which is preliminary data.</text>
</comment>
<proteinExistence type="predicted"/>
<accession>A0A8J4TEQ6</accession>
<organism evidence="1 2">
    <name type="scientific">Clarias magur</name>
    <name type="common">Asian catfish</name>
    <name type="synonym">Macropteronotus magur</name>
    <dbReference type="NCBI Taxonomy" id="1594786"/>
    <lineage>
        <taxon>Eukaryota</taxon>
        <taxon>Metazoa</taxon>
        <taxon>Chordata</taxon>
        <taxon>Craniata</taxon>
        <taxon>Vertebrata</taxon>
        <taxon>Euteleostomi</taxon>
        <taxon>Actinopterygii</taxon>
        <taxon>Neopterygii</taxon>
        <taxon>Teleostei</taxon>
        <taxon>Ostariophysi</taxon>
        <taxon>Siluriformes</taxon>
        <taxon>Clariidae</taxon>
        <taxon>Clarias</taxon>
    </lineage>
</organism>
<name>A0A8J4TEQ6_CLAMG</name>
<reference evidence="1" key="1">
    <citation type="submission" date="2020-07" db="EMBL/GenBank/DDBJ databases">
        <title>Clarias magur genome sequencing, assembly and annotation.</title>
        <authorList>
            <person name="Kushwaha B."/>
            <person name="Kumar R."/>
            <person name="Das P."/>
            <person name="Joshi C.G."/>
            <person name="Kumar D."/>
            <person name="Nagpure N.S."/>
            <person name="Pandey M."/>
            <person name="Agarwal S."/>
            <person name="Srivastava S."/>
            <person name="Singh M."/>
            <person name="Sahoo L."/>
            <person name="Jayasankar P."/>
            <person name="Meher P.K."/>
            <person name="Koringa P.G."/>
            <person name="Iquebal M.A."/>
            <person name="Das S.P."/>
            <person name="Bit A."/>
            <person name="Patnaik S."/>
            <person name="Patel N."/>
            <person name="Shah T.M."/>
            <person name="Hinsu A."/>
            <person name="Jena J.K."/>
        </authorList>
    </citation>
    <scope>NUCLEOTIDE SEQUENCE</scope>
    <source>
        <strain evidence="1">CIFAMagur01</strain>
        <tissue evidence="1">Testis</tissue>
    </source>
</reference>